<comment type="catalytic activity">
    <reaction evidence="11">
        <text>a 2-methoxy-6-(all-trans-polyprenyl)phenol + 2 reduced [2Fe-2S]-[ferredoxin] + O2 + 2 H(+) = a 2-methoxy-6-(all-trans-polyprenyl)benzene-1,4-diol + 2 oxidized [2Fe-2S]-[ferredoxin] + H2O</text>
        <dbReference type="Rhea" id="RHEA:81183"/>
        <dbReference type="Rhea" id="RHEA-COMP:9551"/>
        <dbReference type="Rhea" id="RHEA-COMP:10000"/>
        <dbReference type="Rhea" id="RHEA-COMP:10001"/>
        <dbReference type="Rhea" id="RHEA-COMP:10858"/>
        <dbReference type="ChEBI" id="CHEBI:15377"/>
        <dbReference type="ChEBI" id="CHEBI:15378"/>
        <dbReference type="ChEBI" id="CHEBI:15379"/>
        <dbReference type="ChEBI" id="CHEBI:33737"/>
        <dbReference type="ChEBI" id="CHEBI:33738"/>
        <dbReference type="ChEBI" id="CHEBI:62731"/>
        <dbReference type="ChEBI" id="CHEBI:84166"/>
        <dbReference type="EC" id="1.14.15.46"/>
    </reaction>
</comment>
<feature type="region of interest" description="Disordered" evidence="12">
    <location>
        <begin position="355"/>
        <end position="379"/>
    </location>
</feature>
<dbReference type="GO" id="GO:0120538">
    <property type="term" value="F:2-methoxy-6-polyprenolphenol 4-hydroxylase activity"/>
    <property type="evidence" value="ECO:0007669"/>
    <property type="project" value="UniProtKB-EC"/>
</dbReference>
<name>A0A6G1LFT8_9PEZI</name>
<keyword evidence="5 11" id="KW-0999">Mitochondrion inner membrane</keyword>
<evidence type="ECO:0000313" key="15">
    <source>
        <dbReference type="Proteomes" id="UP000799436"/>
    </source>
</evidence>
<evidence type="ECO:0000256" key="9">
    <source>
        <dbReference type="ARBA" id="ARBA00023128"/>
    </source>
</evidence>
<dbReference type="EC" id="1.14.15.46" evidence="11"/>
<evidence type="ECO:0000256" key="12">
    <source>
        <dbReference type="SAM" id="MobiDB-lite"/>
    </source>
</evidence>
<dbReference type="Pfam" id="PF01494">
    <property type="entry name" value="FAD_binding_3"/>
    <property type="match status" value="2"/>
</dbReference>
<feature type="domain" description="FAD-binding" evidence="13">
    <location>
        <begin position="36"/>
        <end position="337"/>
    </location>
</feature>
<dbReference type="InterPro" id="IPR036188">
    <property type="entry name" value="FAD/NAD-bd_sf"/>
</dbReference>
<dbReference type="GO" id="GO:0106364">
    <property type="term" value="F:4-hydroxy-3-all-trans-polyprenylbenzoate oxygenase activity"/>
    <property type="evidence" value="ECO:0007669"/>
    <property type="project" value="UniProtKB-EC"/>
</dbReference>
<dbReference type="EMBL" id="ML995817">
    <property type="protein sequence ID" value="KAF2771813.1"/>
    <property type="molecule type" value="Genomic_DNA"/>
</dbReference>
<dbReference type="Proteomes" id="UP000799436">
    <property type="component" value="Unassembled WGS sequence"/>
</dbReference>
<keyword evidence="8 11" id="KW-0503">Monooxygenase</keyword>
<dbReference type="PANTHER" id="PTHR43876">
    <property type="entry name" value="UBIQUINONE BIOSYNTHESIS MONOOXYGENASE COQ6, MITOCHONDRIAL"/>
    <property type="match status" value="1"/>
</dbReference>
<dbReference type="GO" id="GO:0031314">
    <property type="term" value="C:extrinsic component of mitochondrial inner membrane"/>
    <property type="evidence" value="ECO:0007669"/>
    <property type="project" value="UniProtKB-UniRule"/>
</dbReference>
<gene>
    <name evidence="11" type="primary">COQ6</name>
    <name evidence="14" type="ORF">EJ03DRAFT_325076</name>
</gene>
<dbReference type="Gene3D" id="3.50.50.60">
    <property type="entry name" value="FAD/NAD(P)-binding domain"/>
    <property type="match status" value="2"/>
</dbReference>
<evidence type="ECO:0000256" key="8">
    <source>
        <dbReference type="ARBA" id="ARBA00023033"/>
    </source>
</evidence>
<evidence type="ECO:0000256" key="5">
    <source>
        <dbReference type="ARBA" id="ARBA00022792"/>
    </source>
</evidence>
<dbReference type="NCBIfam" id="TIGR01988">
    <property type="entry name" value="Ubi-OHases"/>
    <property type="match status" value="1"/>
</dbReference>
<dbReference type="HAMAP" id="MF_03193">
    <property type="entry name" value="COQ6_monooxygenase"/>
    <property type="match status" value="1"/>
</dbReference>
<feature type="compositionally biased region" description="Low complexity" evidence="12">
    <location>
        <begin position="365"/>
        <end position="375"/>
    </location>
</feature>
<evidence type="ECO:0000256" key="3">
    <source>
        <dbReference type="ARBA" id="ARBA00022630"/>
    </source>
</evidence>
<feature type="domain" description="FAD-binding" evidence="13">
    <location>
        <begin position="384"/>
        <end position="469"/>
    </location>
</feature>
<dbReference type="OrthoDB" id="683240at2759"/>
<keyword evidence="10 11" id="KW-0472">Membrane</keyword>
<keyword evidence="9 11" id="KW-0496">Mitochondrion</keyword>
<evidence type="ECO:0000256" key="6">
    <source>
        <dbReference type="ARBA" id="ARBA00022827"/>
    </source>
</evidence>
<keyword evidence="4 11" id="KW-0831">Ubiquinone biosynthesis</keyword>
<dbReference type="InterPro" id="IPR002938">
    <property type="entry name" value="FAD-bd"/>
</dbReference>
<dbReference type="PROSITE" id="PS01304">
    <property type="entry name" value="UBIH"/>
    <property type="match status" value="1"/>
</dbReference>
<dbReference type="GO" id="GO:0016712">
    <property type="term" value="F:oxidoreductase activity, acting on paired donors, with incorporation or reduction of molecular oxygen, reduced flavin or flavoprotein as one donor, and incorporation of one atom of oxygen"/>
    <property type="evidence" value="ECO:0007669"/>
    <property type="project" value="UniProtKB-UniRule"/>
</dbReference>
<comment type="pathway">
    <text evidence="11">Cofactor biosynthesis; ubiquinone biosynthesis.</text>
</comment>
<evidence type="ECO:0000256" key="10">
    <source>
        <dbReference type="ARBA" id="ARBA00023136"/>
    </source>
</evidence>
<evidence type="ECO:0000256" key="4">
    <source>
        <dbReference type="ARBA" id="ARBA00022688"/>
    </source>
</evidence>
<evidence type="ECO:0000256" key="2">
    <source>
        <dbReference type="ARBA" id="ARBA00005349"/>
    </source>
</evidence>
<keyword evidence="6 11" id="KW-0274">FAD</keyword>
<sequence>MASSALLRRMLALPPALRRSIYSHAAPASTLTPDIVDVVTIGGGPAGLAFVSALRSHPSTRDLKIALIDSQDLTTSRTVAPRDAYSNRCSSLTPSSLAFLRHIGAWDRMVEERTQAYHGMEVWDGVSGSKVRFDAVHQASGLLHAVAELVPGSRFRASRPKYERGSDEGTVATMCENNNLVSALLQQLQQQTSIGQPFTLLDKTKVDTIELGPEPHDDASPDLSQWPIVETSHGALAARLLVGADGANSPVRTFADIPSPGWDYHQHGIVATLHLDHPFHQHDLRAAYQRFLPTGPIALLPLPGNKASLVWSTTPHHAAKLKTLAPEDFVATVNAAFRLMPVDINYLLTSPDPPKPSEELAWRESSTSPSSTGLPPNLPRVIGVQPGTTASFPLRMRHADTYTGHRVALIGDAAHTIHPLAGQGLNLGLADAESLAKQIAYGVDHGMDIGTSWTLDAYNSERWAANNAMLGVCDKLQKLYSAESGPVVWGRSLGLDLVDKLGPLKGMLMGAASGRA</sequence>
<organism evidence="14 15">
    <name type="scientific">Teratosphaeria nubilosa</name>
    <dbReference type="NCBI Taxonomy" id="161662"/>
    <lineage>
        <taxon>Eukaryota</taxon>
        <taxon>Fungi</taxon>
        <taxon>Dikarya</taxon>
        <taxon>Ascomycota</taxon>
        <taxon>Pezizomycotina</taxon>
        <taxon>Dothideomycetes</taxon>
        <taxon>Dothideomycetidae</taxon>
        <taxon>Mycosphaerellales</taxon>
        <taxon>Teratosphaeriaceae</taxon>
        <taxon>Teratosphaeria</taxon>
    </lineage>
</organism>
<protein>
    <recommendedName>
        <fullName evidence="11">Ubiquinone biosynthesis monooxygenase COQ6, mitochondrial</fullName>
        <ecNumber evidence="11">1.14.15.45</ecNumber>
    </recommendedName>
    <alternativeName>
        <fullName evidence="11">2-methoxy-6-polyprenolphenol 4-hydroxylase</fullName>
        <ecNumber evidence="11">1.14.15.46</ecNumber>
    </alternativeName>
</protein>
<comment type="similarity">
    <text evidence="2 11">Belongs to the UbiH/COQ6 family.</text>
</comment>
<comment type="cofactor">
    <cofactor evidence="1 11">
        <name>FAD</name>
        <dbReference type="ChEBI" id="CHEBI:57692"/>
    </cofactor>
</comment>
<evidence type="ECO:0000259" key="13">
    <source>
        <dbReference type="Pfam" id="PF01494"/>
    </source>
</evidence>
<comment type="subcellular location">
    <subcellularLocation>
        <location evidence="11">Mitochondrion inner membrane</location>
        <topology evidence="11">Peripheral membrane protein</topology>
        <orientation evidence="11">Matrix side</orientation>
    </subcellularLocation>
</comment>
<dbReference type="InterPro" id="IPR000689">
    <property type="entry name" value="UbQ_mOase_COQ6"/>
</dbReference>
<dbReference type="PRINTS" id="PR00420">
    <property type="entry name" value="RNGMNOXGNASE"/>
</dbReference>
<evidence type="ECO:0000256" key="7">
    <source>
        <dbReference type="ARBA" id="ARBA00023002"/>
    </source>
</evidence>
<keyword evidence="15" id="KW-1185">Reference proteome</keyword>
<keyword evidence="3 11" id="KW-0285">Flavoprotein</keyword>
<comment type="subunit">
    <text evidence="11">Component of a multi-subunit COQ enzyme complex, composed of at least COQ3, COQ4, COQ5, COQ6, COQ7 and COQ9.</text>
</comment>
<dbReference type="InterPro" id="IPR010971">
    <property type="entry name" value="UbiH/COQ6"/>
</dbReference>
<evidence type="ECO:0000313" key="14">
    <source>
        <dbReference type="EMBL" id="KAF2771813.1"/>
    </source>
</evidence>
<accession>A0A6G1LFT8</accession>
<dbReference type="GO" id="GO:0071949">
    <property type="term" value="F:FAD binding"/>
    <property type="evidence" value="ECO:0007669"/>
    <property type="project" value="InterPro"/>
</dbReference>
<dbReference type="SUPFAM" id="SSF51905">
    <property type="entry name" value="FAD/NAD(P)-binding domain"/>
    <property type="match status" value="1"/>
</dbReference>
<dbReference type="EC" id="1.14.15.45" evidence="11"/>
<comment type="catalytic activity">
    <reaction evidence="11">
        <text>a 4-hydroxy-3-(all-trans-polyprenyl)benzoate + 2 reduced [2Fe-2S]-[ferredoxin] + O2 + 2 H(+) = a 3,4-dihydroxy-5-(all-trans-polyprenyl)benzoate + 2 oxidized [2Fe-2S]-[ferredoxin] + H2O</text>
        <dbReference type="Rhea" id="RHEA:81195"/>
        <dbReference type="Rhea" id="RHEA-COMP:9514"/>
        <dbReference type="Rhea" id="RHEA-COMP:10000"/>
        <dbReference type="Rhea" id="RHEA-COMP:10001"/>
        <dbReference type="Rhea" id="RHEA-COMP:10930"/>
        <dbReference type="ChEBI" id="CHEBI:15377"/>
        <dbReference type="ChEBI" id="CHEBI:15378"/>
        <dbReference type="ChEBI" id="CHEBI:15379"/>
        <dbReference type="ChEBI" id="CHEBI:33737"/>
        <dbReference type="ChEBI" id="CHEBI:33738"/>
        <dbReference type="ChEBI" id="CHEBI:64694"/>
        <dbReference type="ChEBI" id="CHEBI:78396"/>
        <dbReference type="EC" id="1.14.15.45"/>
    </reaction>
</comment>
<dbReference type="UniPathway" id="UPA00232"/>
<dbReference type="FunFam" id="3.50.50.60:FF:000021">
    <property type="entry name" value="Ubiquinone biosynthesis monooxygenase COQ6"/>
    <property type="match status" value="1"/>
</dbReference>
<dbReference type="InterPro" id="IPR051205">
    <property type="entry name" value="UbiH/COQ6_monooxygenase"/>
</dbReference>
<dbReference type="PANTHER" id="PTHR43876:SF7">
    <property type="entry name" value="UBIQUINONE BIOSYNTHESIS MONOOXYGENASE COQ6, MITOCHONDRIAL"/>
    <property type="match status" value="1"/>
</dbReference>
<keyword evidence="7 11" id="KW-0560">Oxidoreductase</keyword>
<evidence type="ECO:0000256" key="1">
    <source>
        <dbReference type="ARBA" id="ARBA00001974"/>
    </source>
</evidence>
<comment type="function">
    <text evidence="11">FAD-dependent monooxygenase required for two non-consecutive steps during ubiquinone biosynthesis. Required for the C5-ring hydroxylation during ubiquinone biosynthesis by catalyzing the hydroxylation of 4-hydroxy-3-(all-trans-polyprenyl)benzoic acid to 3,4-dihydroxy-5-(all-trans-polyprenyl)benzoic acid. Also acts downstream of coq4, for the C1-hydroxylation during ubiquinone biosynthesis by catalyzing the hydroxylation of 2-methoxy-6-(all-trans-polyprenyl)phenol to 2-methoxy-6-(all-trans-polyprenyl)benzene-1,4-diol. The electrons required for the hydroxylation reaction are funneled indirectly to coq6 from NADPH via a ferredoxin/ferredoxin reductase system.</text>
</comment>
<keyword evidence="14" id="KW-0830">Ubiquinone</keyword>
<evidence type="ECO:0000256" key="11">
    <source>
        <dbReference type="HAMAP-Rule" id="MF_03193"/>
    </source>
</evidence>
<dbReference type="InterPro" id="IPR018168">
    <property type="entry name" value="Ubi_Hdrlase_CS"/>
</dbReference>
<proteinExistence type="inferred from homology"/>
<dbReference type="AlphaFoldDB" id="A0A6G1LFT8"/>
<reference evidence="14" key="1">
    <citation type="journal article" date="2020" name="Stud. Mycol.">
        <title>101 Dothideomycetes genomes: a test case for predicting lifestyles and emergence of pathogens.</title>
        <authorList>
            <person name="Haridas S."/>
            <person name="Albert R."/>
            <person name="Binder M."/>
            <person name="Bloem J."/>
            <person name="Labutti K."/>
            <person name="Salamov A."/>
            <person name="Andreopoulos B."/>
            <person name="Baker S."/>
            <person name="Barry K."/>
            <person name="Bills G."/>
            <person name="Bluhm B."/>
            <person name="Cannon C."/>
            <person name="Castanera R."/>
            <person name="Culley D."/>
            <person name="Daum C."/>
            <person name="Ezra D."/>
            <person name="Gonzalez J."/>
            <person name="Henrissat B."/>
            <person name="Kuo A."/>
            <person name="Liang C."/>
            <person name="Lipzen A."/>
            <person name="Lutzoni F."/>
            <person name="Magnuson J."/>
            <person name="Mondo S."/>
            <person name="Nolan M."/>
            <person name="Ohm R."/>
            <person name="Pangilinan J."/>
            <person name="Park H.-J."/>
            <person name="Ramirez L."/>
            <person name="Alfaro M."/>
            <person name="Sun H."/>
            <person name="Tritt A."/>
            <person name="Yoshinaga Y."/>
            <person name="Zwiers L.-H."/>
            <person name="Turgeon B."/>
            <person name="Goodwin S."/>
            <person name="Spatafora J."/>
            <person name="Crous P."/>
            <person name="Grigoriev I."/>
        </authorList>
    </citation>
    <scope>NUCLEOTIDE SEQUENCE</scope>
    <source>
        <strain evidence="14">CBS 116005</strain>
    </source>
</reference>